<name>A0A2D0KUP9_9GAMM</name>
<dbReference type="AlphaFoldDB" id="A0A2D0KUP9"/>
<dbReference type="EMBL" id="NJCX01000068">
    <property type="protein sequence ID" value="PHM67153.1"/>
    <property type="molecule type" value="Genomic_DNA"/>
</dbReference>
<gene>
    <name evidence="1" type="ORF">Xkoz_03816</name>
</gene>
<protein>
    <submittedName>
        <fullName evidence="1">Uncharacterized protein</fullName>
    </submittedName>
</protein>
<proteinExistence type="predicted"/>
<sequence>MNNVTLIGIDLGVLVQIRSDNYRLFIQVSVRLNLG</sequence>
<keyword evidence="2" id="KW-1185">Reference proteome</keyword>
<evidence type="ECO:0000313" key="1">
    <source>
        <dbReference type="EMBL" id="PHM67153.1"/>
    </source>
</evidence>
<evidence type="ECO:0000313" key="2">
    <source>
        <dbReference type="Proteomes" id="UP000221101"/>
    </source>
</evidence>
<organism evidence="1 2">
    <name type="scientific">Xenorhabdus kozodoii</name>
    <dbReference type="NCBI Taxonomy" id="351676"/>
    <lineage>
        <taxon>Bacteria</taxon>
        <taxon>Pseudomonadati</taxon>
        <taxon>Pseudomonadota</taxon>
        <taxon>Gammaproteobacteria</taxon>
        <taxon>Enterobacterales</taxon>
        <taxon>Morganellaceae</taxon>
        <taxon>Xenorhabdus</taxon>
    </lineage>
</organism>
<reference evidence="1 2" key="1">
    <citation type="journal article" date="2017" name="Nat. Microbiol.">
        <title>Natural product diversity associated with the nematode symbionts Photorhabdus and Xenorhabdus.</title>
        <authorList>
            <person name="Tobias N.J."/>
            <person name="Wolff H."/>
            <person name="Djahanschiri B."/>
            <person name="Grundmann F."/>
            <person name="Kronenwerth M."/>
            <person name="Shi Y.M."/>
            <person name="Simonyi S."/>
            <person name="Grun P."/>
            <person name="Shapiro-Ilan D."/>
            <person name="Pidot S.J."/>
            <person name="Stinear T.P."/>
            <person name="Ebersberger I."/>
            <person name="Bode H.B."/>
        </authorList>
    </citation>
    <scope>NUCLEOTIDE SEQUENCE [LARGE SCALE GENOMIC DNA]</scope>
    <source>
        <strain evidence="1 2">DSM 17907</strain>
    </source>
</reference>
<comment type="caution">
    <text evidence="1">The sequence shown here is derived from an EMBL/GenBank/DDBJ whole genome shotgun (WGS) entry which is preliminary data.</text>
</comment>
<dbReference type="Proteomes" id="UP000221101">
    <property type="component" value="Unassembled WGS sequence"/>
</dbReference>
<accession>A0A2D0KUP9</accession>